<dbReference type="PROSITE" id="PS00723">
    <property type="entry name" value="POLYPRENYL_SYNTHASE_1"/>
    <property type="match status" value="1"/>
</dbReference>
<evidence type="ECO:0000313" key="7">
    <source>
        <dbReference type="EMBL" id="GAG72307.1"/>
    </source>
</evidence>
<gene>
    <name evidence="7" type="ORF">S01H4_15959</name>
</gene>
<name>X1ASM3_9ZZZZ</name>
<sequence>MNFKKYLENKKNIIDKALDEYLPPEEKPPSIIHKAIRYSVFSGGKRIRPILTLATAELFGKDTESVIKAACGVELIHTFSLIHDDLPCMDNDDFRRGKPTNHKVFGEAIALLAGDALLVSGFDLMIKNSEVKEIKKQSILKLLKEISFYIGTENMLGGQVEDISLKNENIKKEDLNNLYMKKTAALICLSIRAGAILSGAKQRQLKSLTKYGENIGLAFQIVDDMLDIMQDQRDLGKPTYANKFGMKESKNESERLIEEAKNSLKIFDQKLSKVHPSRPLLFPLHTADTLLFFHKH</sequence>
<dbReference type="AlphaFoldDB" id="X1ASM3"/>
<evidence type="ECO:0000256" key="3">
    <source>
        <dbReference type="ARBA" id="ARBA00022679"/>
    </source>
</evidence>
<comment type="caution">
    <text evidence="7">The sequence shown here is derived from an EMBL/GenBank/DDBJ whole genome shotgun (WGS) entry which is preliminary data.</text>
</comment>
<dbReference type="FunFam" id="1.10.600.10:FF:000001">
    <property type="entry name" value="Geranylgeranyl diphosphate synthase"/>
    <property type="match status" value="1"/>
</dbReference>
<accession>X1ASM3</accession>
<dbReference type="CDD" id="cd00685">
    <property type="entry name" value="Trans_IPPS_HT"/>
    <property type="match status" value="1"/>
</dbReference>
<proteinExistence type="inferred from homology"/>
<dbReference type="SFLD" id="SFLDG01017">
    <property type="entry name" value="Polyprenyl_Transferase_Like"/>
    <property type="match status" value="1"/>
</dbReference>
<comment type="cofactor">
    <cofactor evidence="1">
        <name>Mg(2+)</name>
        <dbReference type="ChEBI" id="CHEBI:18420"/>
    </cofactor>
</comment>
<keyword evidence="6" id="KW-0414">Isoprene biosynthesis</keyword>
<dbReference type="GO" id="GO:0046872">
    <property type="term" value="F:metal ion binding"/>
    <property type="evidence" value="ECO:0007669"/>
    <property type="project" value="UniProtKB-KW"/>
</dbReference>
<dbReference type="InterPro" id="IPR053378">
    <property type="entry name" value="Prenyl_diphosphate_synthase"/>
</dbReference>
<evidence type="ECO:0000256" key="5">
    <source>
        <dbReference type="ARBA" id="ARBA00022842"/>
    </source>
</evidence>
<evidence type="ECO:0000256" key="6">
    <source>
        <dbReference type="ARBA" id="ARBA00023229"/>
    </source>
</evidence>
<dbReference type="InterPro" id="IPR033749">
    <property type="entry name" value="Polyprenyl_synt_CS"/>
</dbReference>
<dbReference type="InterPro" id="IPR008949">
    <property type="entry name" value="Isoprenoid_synthase_dom_sf"/>
</dbReference>
<dbReference type="SFLD" id="SFLDS00005">
    <property type="entry name" value="Isoprenoid_Synthase_Type_I"/>
    <property type="match status" value="1"/>
</dbReference>
<evidence type="ECO:0000256" key="2">
    <source>
        <dbReference type="ARBA" id="ARBA00006706"/>
    </source>
</evidence>
<evidence type="ECO:0008006" key="8">
    <source>
        <dbReference type="Google" id="ProtNLM"/>
    </source>
</evidence>
<reference evidence="7" key="1">
    <citation type="journal article" date="2014" name="Front. Microbiol.">
        <title>High frequency of phylogenetically diverse reductive dehalogenase-homologous genes in deep subseafloor sedimentary metagenomes.</title>
        <authorList>
            <person name="Kawai M."/>
            <person name="Futagami T."/>
            <person name="Toyoda A."/>
            <person name="Takaki Y."/>
            <person name="Nishi S."/>
            <person name="Hori S."/>
            <person name="Arai W."/>
            <person name="Tsubouchi T."/>
            <person name="Morono Y."/>
            <person name="Uchiyama I."/>
            <person name="Ito T."/>
            <person name="Fujiyama A."/>
            <person name="Inagaki F."/>
            <person name="Takami H."/>
        </authorList>
    </citation>
    <scope>NUCLEOTIDE SEQUENCE</scope>
    <source>
        <strain evidence="7">Expedition CK06-06</strain>
    </source>
</reference>
<keyword evidence="4" id="KW-0479">Metal-binding</keyword>
<dbReference type="GO" id="GO:0005737">
    <property type="term" value="C:cytoplasm"/>
    <property type="evidence" value="ECO:0007669"/>
    <property type="project" value="UniProtKB-ARBA"/>
</dbReference>
<evidence type="ECO:0000256" key="1">
    <source>
        <dbReference type="ARBA" id="ARBA00001946"/>
    </source>
</evidence>
<dbReference type="EMBL" id="BART01006992">
    <property type="protein sequence ID" value="GAG72307.1"/>
    <property type="molecule type" value="Genomic_DNA"/>
</dbReference>
<dbReference type="Gene3D" id="1.10.600.10">
    <property type="entry name" value="Farnesyl Diphosphate Synthase"/>
    <property type="match status" value="1"/>
</dbReference>
<protein>
    <recommendedName>
        <fullName evidence="8">Polyprenyl synthetase</fullName>
    </recommendedName>
</protein>
<dbReference type="PANTHER" id="PTHR43281:SF1">
    <property type="entry name" value="FARNESYL DIPHOSPHATE SYNTHASE"/>
    <property type="match status" value="1"/>
</dbReference>
<dbReference type="NCBIfam" id="NF045485">
    <property type="entry name" value="FPPsyn"/>
    <property type="match status" value="1"/>
</dbReference>
<dbReference type="PANTHER" id="PTHR43281">
    <property type="entry name" value="FARNESYL DIPHOSPHATE SYNTHASE"/>
    <property type="match status" value="1"/>
</dbReference>
<keyword evidence="3" id="KW-0808">Transferase</keyword>
<dbReference type="Pfam" id="PF00348">
    <property type="entry name" value="polyprenyl_synt"/>
    <property type="match status" value="1"/>
</dbReference>
<dbReference type="GO" id="GO:0008299">
    <property type="term" value="P:isoprenoid biosynthetic process"/>
    <property type="evidence" value="ECO:0007669"/>
    <property type="project" value="UniProtKB-KW"/>
</dbReference>
<dbReference type="SUPFAM" id="SSF48576">
    <property type="entry name" value="Terpenoid synthases"/>
    <property type="match status" value="1"/>
</dbReference>
<evidence type="ECO:0000256" key="4">
    <source>
        <dbReference type="ARBA" id="ARBA00022723"/>
    </source>
</evidence>
<comment type="similarity">
    <text evidence="2">Belongs to the FPP/GGPP synthase family.</text>
</comment>
<organism evidence="7">
    <name type="scientific">marine sediment metagenome</name>
    <dbReference type="NCBI Taxonomy" id="412755"/>
    <lineage>
        <taxon>unclassified sequences</taxon>
        <taxon>metagenomes</taxon>
        <taxon>ecological metagenomes</taxon>
    </lineage>
</organism>
<keyword evidence="5" id="KW-0460">Magnesium</keyword>
<dbReference type="PROSITE" id="PS00444">
    <property type="entry name" value="POLYPRENYL_SYNTHASE_2"/>
    <property type="match status" value="1"/>
</dbReference>
<dbReference type="InterPro" id="IPR000092">
    <property type="entry name" value="Polyprenyl_synt"/>
</dbReference>
<dbReference type="GO" id="GO:0004659">
    <property type="term" value="F:prenyltransferase activity"/>
    <property type="evidence" value="ECO:0007669"/>
    <property type="project" value="InterPro"/>
</dbReference>